<feature type="zinc finger region" description="TRAF-type" evidence="7">
    <location>
        <begin position="108"/>
        <end position="157"/>
    </location>
</feature>
<keyword evidence="2" id="KW-0963">Cytoplasm</keyword>
<dbReference type="SMART" id="SM00061">
    <property type="entry name" value="MATH"/>
    <property type="match status" value="1"/>
</dbReference>
<gene>
    <name evidence="12" type="ORF">pdam_00023582</name>
</gene>
<evidence type="ECO:0000256" key="2">
    <source>
        <dbReference type="ARBA" id="ARBA00022490"/>
    </source>
</evidence>
<dbReference type="InterPro" id="IPR012227">
    <property type="entry name" value="TNF_rcpt-assoc_TRAF_met"/>
</dbReference>
<evidence type="ECO:0000259" key="11">
    <source>
        <dbReference type="PROSITE" id="PS50145"/>
    </source>
</evidence>
<evidence type="ECO:0000313" key="12">
    <source>
        <dbReference type="EMBL" id="RMX51438.1"/>
    </source>
</evidence>
<dbReference type="GO" id="GO:0005737">
    <property type="term" value="C:cytoplasm"/>
    <property type="evidence" value="ECO:0007669"/>
    <property type="project" value="UniProtKB-SubCell"/>
</dbReference>
<dbReference type="Pfam" id="PF02176">
    <property type="entry name" value="zf-TRAF"/>
    <property type="match status" value="1"/>
</dbReference>
<dbReference type="InterPro" id="IPR008974">
    <property type="entry name" value="TRAF-like"/>
</dbReference>
<evidence type="ECO:0008006" key="14">
    <source>
        <dbReference type="Google" id="ProtNLM"/>
    </source>
</evidence>
<dbReference type="SUPFAM" id="SSF57850">
    <property type="entry name" value="RING/U-box"/>
    <property type="match status" value="1"/>
</dbReference>
<comment type="subcellular location">
    <subcellularLocation>
        <location evidence="1">Cytoplasm</location>
    </subcellularLocation>
</comment>
<dbReference type="InterPro" id="IPR013083">
    <property type="entry name" value="Znf_RING/FYVE/PHD"/>
</dbReference>
<evidence type="ECO:0000256" key="7">
    <source>
        <dbReference type="PROSITE-ProRule" id="PRU00207"/>
    </source>
</evidence>
<dbReference type="Pfam" id="PF21355">
    <property type="entry name" value="TRAF-mep_MATH"/>
    <property type="match status" value="1"/>
</dbReference>
<dbReference type="InterPro" id="IPR049342">
    <property type="entry name" value="TRAF1-6_MATH_dom"/>
</dbReference>
<evidence type="ECO:0000256" key="1">
    <source>
        <dbReference type="ARBA" id="ARBA00004496"/>
    </source>
</evidence>
<evidence type="ECO:0000256" key="8">
    <source>
        <dbReference type="SAM" id="Coils"/>
    </source>
</evidence>
<dbReference type="FunFam" id="3.30.40.10:FF:000179">
    <property type="entry name" value="TNF receptor-associated factor"/>
    <property type="match status" value="1"/>
</dbReference>
<feature type="domain" description="TRAF-type" evidence="11">
    <location>
        <begin position="108"/>
        <end position="157"/>
    </location>
</feature>
<keyword evidence="13" id="KW-1185">Reference proteome</keyword>
<dbReference type="GO" id="GO:0007165">
    <property type="term" value="P:signal transduction"/>
    <property type="evidence" value="ECO:0007669"/>
    <property type="project" value="InterPro"/>
</dbReference>
<feature type="zinc finger region" description="TRAF-type" evidence="7">
    <location>
        <begin position="162"/>
        <end position="214"/>
    </location>
</feature>
<evidence type="ECO:0000256" key="5">
    <source>
        <dbReference type="ARBA" id="ARBA00022771"/>
    </source>
</evidence>
<dbReference type="GO" id="GO:0042981">
    <property type="term" value="P:regulation of apoptotic process"/>
    <property type="evidence" value="ECO:0007669"/>
    <property type="project" value="InterPro"/>
</dbReference>
<feature type="domain" description="RING-type" evidence="9">
    <location>
        <begin position="26"/>
        <end position="66"/>
    </location>
</feature>
<dbReference type="PANTHER" id="PTHR10131">
    <property type="entry name" value="TNF RECEPTOR ASSOCIATED FACTOR"/>
    <property type="match status" value="1"/>
</dbReference>
<evidence type="ECO:0000259" key="10">
    <source>
        <dbReference type="PROSITE" id="PS50144"/>
    </source>
</evidence>
<evidence type="ECO:0000259" key="9">
    <source>
        <dbReference type="PROSITE" id="PS50089"/>
    </source>
</evidence>
<evidence type="ECO:0000256" key="6">
    <source>
        <dbReference type="ARBA" id="ARBA00022833"/>
    </source>
</evidence>
<sequence>MAAGGVPDLGGYEYEFVEEIPDDWECLVCQLPLKDPVQIEKCGHRLCEICVGSILRSGTPLCPADREPISRERIFSDVACHRKILNAQVKCPNEECSWIGELRHVKKHGQECPYQPVPCVNEGCNEEVLRKDIISHMETTCPWSVIQCSFCPDRFPKLEKKAHCEACPRYPVECSNKCGANDIPREEVGNHTENLCPLTVIECEYSAIGCRVKFQRRDSKDHFDALKDTHLHLACKKLIDMSKTVQEQAQTIARLEEKLERLHNSPFIWKISNFASVMKAAETKERLVIISDPFYSNHNGYKFEAELYPNGYHIDDDPGSKGKFMSIYLRILVGEYDGLLIWPFYDSVVFTLLDQNASVEKRRHLRQEVQQTPNGLARPTEASEEACGSWEFVYHNNLYKRSYIKDDTIFIKVAFVEHKDRKFSRIFHGDYDL</sequence>
<keyword evidence="6 7" id="KW-0862">Zinc</keyword>
<dbReference type="OrthoDB" id="5574452at2759"/>
<name>A0A3M6UDD8_POCDA</name>
<dbReference type="InterPro" id="IPR002083">
    <property type="entry name" value="MATH/TRAF_dom"/>
</dbReference>
<evidence type="ECO:0000313" key="13">
    <source>
        <dbReference type="Proteomes" id="UP000275408"/>
    </source>
</evidence>
<dbReference type="STRING" id="46731.A0A3M6UDD8"/>
<feature type="domain" description="MATH" evidence="10">
    <location>
        <begin position="264"/>
        <end position="415"/>
    </location>
</feature>
<evidence type="ECO:0000256" key="3">
    <source>
        <dbReference type="ARBA" id="ARBA00022723"/>
    </source>
</evidence>
<keyword evidence="5 7" id="KW-0863">Zinc-finger</keyword>
<dbReference type="Gene3D" id="2.60.210.10">
    <property type="entry name" value="Apoptosis, Tumor Necrosis Factor Receptor Associated Protein 2, Chain A"/>
    <property type="match status" value="1"/>
</dbReference>
<keyword evidence="4" id="KW-0677">Repeat</keyword>
<reference evidence="12 13" key="1">
    <citation type="journal article" date="2018" name="Sci. Rep.">
        <title>Comparative analysis of the Pocillopora damicornis genome highlights role of immune system in coral evolution.</title>
        <authorList>
            <person name="Cunning R."/>
            <person name="Bay R.A."/>
            <person name="Gillette P."/>
            <person name="Baker A.C."/>
            <person name="Traylor-Knowles N."/>
        </authorList>
    </citation>
    <scope>NUCLEOTIDE SEQUENCE [LARGE SCALE GENOMIC DNA]</scope>
    <source>
        <strain evidence="12">RSMAS</strain>
        <tissue evidence="12">Whole animal</tissue>
    </source>
</reference>
<dbReference type="GO" id="GO:0008270">
    <property type="term" value="F:zinc ion binding"/>
    <property type="evidence" value="ECO:0007669"/>
    <property type="project" value="UniProtKB-KW"/>
</dbReference>
<dbReference type="PIRSF" id="PIRSF015614">
    <property type="entry name" value="TRAF"/>
    <property type="match status" value="1"/>
</dbReference>
<keyword evidence="8" id="KW-0175">Coiled coil</keyword>
<dbReference type="PROSITE" id="PS50144">
    <property type="entry name" value="MATH"/>
    <property type="match status" value="1"/>
</dbReference>
<accession>A0A3M6UDD8</accession>
<dbReference type="GO" id="GO:0043122">
    <property type="term" value="P:regulation of canonical NF-kappaB signal transduction"/>
    <property type="evidence" value="ECO:0007669"/>
    <property type="project" value="TreeGrafter"/>
</dbReference>
<dbReference type="PANTHER" id="PTHR10131:SF94">
    <property type="entry name" value="TNF RECEPTOR-ASSOCIATED FACTOR 4"/>
    <property type="match status" value="1"/>
</dbReference>
<dbReference type="InterPro" id="IPR001293">
    <property type="entry name" value="Znf_TRAF"/>
</dbReference>
<dbReference type="Pfam" id="PF13923">
    <property type="entry name" value="zf-C3HC4_2"/>
    <property type="match status" value="1"/>
</dbReference>
<protein>
    <recommendedName>
        <fullName evidence="14">TNF receptor-associated factor 4</fullName>
    </recommendedName>
</protein>
<dbReference type="PROSITE" id="PS50145">
    <property type="entry name" value="ZF_TRAF"/>
    <property type="match status" value="2"/>
</dbReference>
<keyword evidence="3 7" id="KW-0479">Metal-binding</keyword>
<organism evidence="12 13">
    <name type="scientific">Pocillopora damicornis</name>
    <name type="common">Cauliflower coral</name>
    <name type="synonym">Millepora damicornis</name>
    <dbReference type="NCBI Taxonomy" id="46731"/>
    <lineage>
        <taxon>Eukaryota</taxon>
        <taxon>Metazoa</taxon>
        <taxon>Cnidaria</taxon>
        <taxon>Anthozoa</taxon>
        <taxon>Hexacorallia</taxon>
        <taxon>Scleractinia</taxon>
        <taxon>Astrocoeniina</taxon>
        <taxon>Pocilloporidae</taxon>
        <taxon>Pocillopora</taxon>
    </lineage>
</organism>
<proteinExistence type="predicted"/>
<dbReference type="PROSITE" id="PS00518">
    <property type="entry name" value="ZF_RING_1"/>
    <property type="match status" value="1"/>
</dbReference>
<feature type="domain" description="TRAF-type" evidence="11">
    <location>
        <begin position="162"/>
        <end position="214"/>
    </location>
</feature>
<dbReference type="PROSITE" id="PS50089">
    <property type="entry name" value="ZF_RING_2"/>
    <property type="match status" value="1"/>
</dbReference>
<dbReference type="Proteomes" id="UP000275408">
    <property type="component" value="Unassembled WGS sequence"/>
</dbReference>
<dbReference type="Gene3D" id="3.30.40.10">
    <property type="entry name" value="Zinc/RING finger domain, C3HC4 (zinc finger)"/>
    <property type="match status" value="3"/>
</dbReference>
<evidence type="ECO:0000256" key="4">
    <source>
        <dbReference type="ARBA" id="ARBA00022737"/>
    </source>
</evidence>
<feature type="coiled-coil region" evidence="8">
    <location>
        <begin position="238"/>
        <end position="265"/>
    </location>
</feature>
<dbReference type="EMBL" id="RCHS01001790">
    <property type="protein sequence ID" value="RMX51438.1"/>
    <property type="molecule type" value="Genomic_DNA"/>
</dbReference>
<dbReference type="SUPFAM" id="SSF49599">
    <property type="entry name" value="TRAF domain-like"/>
    <property type="match status" value="2"/>
</dbReference>
<dbReference type="InterPro" id="IPR017907">
    <property type="entry name" value="Znf_RING_CS"/>
</dbReference>
<comment type="caution">
    <text evidence="12">The sequence shown here is derived from an EMBL/GenBank/DDBJ whole genome shotgun (WGS) entry which is preliminary data.</text>
</comment>
<dbReference type="InterPro" id="IPR001841">
    <property type="entry name" value="Znf_RING"/>
</dbReference>
<dbReference type="AlphaFoldDB" id="A0A3M6UDD8"/>